<evidence type="ECO:0000313" key="2">
    <source>
        <dbReference type="Proteomes" id="UP001334084"/>
    </source>
</evidence>
<dbReference type="KEGG" id="vnx:VNE69_04159"/>
<keyword evidence="2" id="KW-1185">Reference proteome</keyword>
<dbReference type="RefSeq" id="XP_065329479.1">
    <property type="nucleotide sequence ID" value="XM_065473407.1"/>
</dbReference>
<proteinExistence type="predicted"/>
<dbReference type="AlphaFoldDB" id="A0AAX4JBG6"/>
<dbReference type="EMBL" id="CP142729">
    <property type="protein sequence ID" value="WUR03334.1"/>
    <property type="molecule type" value="Genomic_DNA"/>
</dbReference>
<sequence>MESGTERNEEKEAEDSFNKSNIVYATSMKADVFALDSKIQEKINFMGTDVVLKSAGEDKMGVLNNVRLTACVDAVLEDKEVSVEEVLKKHEITTGLVETFNGNFIRKLRNCVDLVRLIRDQLEKARQGYLNGDFVMFNDKSVSRDKLDPKYTRKGEILEKMFETARLKLNDGGVVVSNKDR</sequence>
<organism evidence="1 2">
    <name type="scientific">Vairimorpha necatrix</name>
    <dbReference type="NCBI Taxonomy" id="6039"/>
    <lineage>
        <taxon>Eukaryota</taxon>
        <taxon>Fungi</taxon>
        <taxon>Fungi incertae sedis</taxon>
        <taxon>Microsporidia</taxon>
        <taxon>Nosematidae</taxon>
        <taxon>Vairimorpha</taxon>
    </lineage>
</organism>
<dbReference type="GeneID" id="90541149"/>
<accession>A0AAX4JBG6</accession>
<name>A0AAX4JBG6_9MICR</name>
<gene>
    <name evidence="1" type="ORF">VNE69_04159</name>
</gene>
<evidence type="ECO:0000313" key="1">
    <source>
        <dbReference type="EMBL" id="WUR03334.1"/>
    </source>
</evidence>
<reference evidence="1" key="1">
    <citation type="journal article" date="2024" name="BMC Genomics">
        <title>Functional annotation of a divergent genome using sequence and structure-based similarity.</title>
        <authorList>
            <person name="Svedberg D."/>
            <person name="Winiger R.R."/>
            <person name="Berg A."/>
            <person name="Sharma H."/>
            <person name="Tellgren-Roth C."/>
            <person name="Debrunner-Vossbrinck B.A."/>
            <person name="Vossbrinck C.R."/>
            <person name="Barandun J."/>
        </authorList>
    </citation>
    <scope>NUCLEOTIDE SEQUENCE</scope>
    <source>
        <strain evidence="1">Illinois isolate</strain>
    </source>
</reference>
<dbReference type="Proteomes" id="UP001334084">
    <property type="component" value="Chromosome 4"/>
</dbReference>
<protein>
    <submittedName>
        <fullName evidence="1">Integrase catalytic domain-containing protein</fullName>
    </submittedName>
</protein>